<dbReference type="SUPFAM" id="SSF81342">
    <property type="entry name" value="Transmembrane di-heme cytochromes"/>
    <property type="match status" value="1"/>
</dbReference>
<comment type="similarity">
    <text evidence="12">Belongs to the cytochrome b561 family.</text>
</comment>
<keyword evidence="8" id="KW-0249">Electron transport</keyword>
<reference evidence="15" key="1">
    <citation type="submission" date="2021-11" db="EMBL/GenBank/DDBJ databases">
        <authorList>
            <person name="Rodrigo-Torres L."/>
            <person name="Arahal R. D."/>
            <person name="Lucena T."/>
        </authorList>
    </citation>
    <scope>NUCLEOTIDE SEQUENCE</scope>
    <source>
        <strain evidence="15">CECT 7928</strain>
    </source>
</reference>
<evidence type="ECO:0000256" key="10">
    <source>
        <dbReference type="ARBA" id="ARBA00023004"/>
    </source>
</evidence>
<dbReference type="PANTHER" id="PTHR30529:SF3">
    <property type="entry name" value="CYTOCHROME B561 HOMOLOG 1"/>
    <property type="match status" value="1"/>
</dbReference>
<keyword evidence="11 13" id="KW-0472">Membrane</keyword>
<dbReference type="InterPro" id="IPR016174">
    <property type="entry name" value="Di-haem_cyt_TM"/>
</dbReference>
<evidence type="ECO:0000259" key="14">
    <source>
        <dbReference type="Pfam" id="PF01292"/>
    </source>
</evidence>
<evidence type="ECO:0000313" key="16">
    <source>
        <dbReference type="Proteomes" id="UP000838748"/>
    </source>
</evidence>
<proteinExistence type="inferred from homology"/>
<keyword evidence="4" id="KW-1003">Cell membrane</keyword>
<gene>
    <name evidence="15" type="primary">yodB_1</name>
    <name evidence="15" type="ORF">VMF7928_00689</name>
</gene>
<evidence type="ECO:0000256" key="9">
    <source>
        <dbReference type="ARBA" id="ARBA00022989"/>
    </source>
</evidence>
<protein>
    <submittedName>
        <fullName evidence="15">Cytochrome b561</fullName>
    </submittedName>
</protein>
<keyword evidence="10" id="KW-0408">Iron</keyword>
<evidence type="ECO:0000256" key="2">
    <source>
        <dbReference type="ARBA" id="ARBA00004651"/>
    </source>
</evidence>
<comment type="cofactor">
    <cofactor evidence="1">
        <name>heme b</name>
        <dbReference type="ChEBI" id="CHEBI:60344"/>
    </cofactor>
</comment>
<feature type="transmembrane region" description="Helical" evidence="13">
    <location>
        <begin position="9"/>
        <end position="31"/>
    </location>
</feature>
<evidence type="ECO:0000256" key="5">
    <source>
        <dbReference type="ARBA" id="ARBA00022617"/>
    </source>
</evidence>
<feature type="transmembrane region" description="Helical" evidence="13">
    <location>
        <begin position="89"/>
        <end position="109"/>
    </location>
</feature>
<evidence type="ECO:0000313" key="15">
    <source>
        <dbReference type="EMBL" id="CAH0536799.1"/>
    </source>
</evidence>
<evidence type="ECO:0000256" key="3">
    <source>
        <dbReference type="ARBA" id="ARBA00022448"/>
    </source>
</evidence>
<keyword evidence="3" id="KW-0813">Transport</keyword>
<feature type="transmembrane region" description="Helical" evidence="13">
    <location>
        <begin position="43"/>
        <end position="62"/>
    </location>
</feature>
<evidence type="ECO:0000256" key="1">
    <source>
        <dbReference type="ARBA" id="ARBA00001970"/>
    </source>
</evidence>
<keyword evidence="9 13" id="KW-1133">Transmembrane helix</keyword>
<evidence type="ECO:0000256" key="12">
    <source>
        <dbReference type="ARBA" id="ARBA00037975"/>
    </source>
</evidence>
<keyword evidence="5" id="KW-0349">Heme</keyword>
<dbReference type="Pfam" id="PF01292">
    <property type="entry name" value="Ni_hydr_CYTB"/>
    <property type="match status" value="1"/>
</dbReference>
<keyword evidence="16" id="KW-1185">Reference proteome</keyword>
<accession>A0ABM9A034</accession>
<keyword evidence="6 13" id="KW-0812">Transmembrane</keyword>
<dbReference type="InterPro" id="IPR052168">
    <property type="entry name" value="Cytochrome_b561_oxidase"/>
</dbReference>
<evidence type="ECO:0000256" key="7">
    <source>
        <dbReference type="ARBA" id="ARBA00022723"/>
    </source>
</evidence>
<feature type="domain" description="Cytochrome b561 bacterial/Ni-hydrogenase" evidence="14">
    <location>
        <begin position="4"/>
        <end position="172"/>
    </location>
</feature>
<dbReference type="Proteomes" id="UP000838748">
    <property type="component" value="Unassembled WGS sequence"/>
</dbReference>
<organism evidence="15 16">
    <name type="scientific">Vibrio marisflavi CECT 7928</name>
    <dbReference type="NCBI Taxonomy" id="634439"/>
    <lineage>
        <taxon>Bacteria</taxon>
        <taxon>Pseudomonadati</taxon>
        <taxon>Pseudomonadota</taxon>
        <taxon>Gammaproteobacteria</taxon>
        <taxon>Vibrionales</taxon>
        <taxon>Vibrionaceae</taxon>
        <taxon>Vibrio</taxon>
    </lineage>
</organism>
<comment type="caution">
    <text evidence="15">The sequence shown here is derived from an EMBL/GenBank/DDBJ whole genome shotgun (WGS) entry which is preliminary data.</text>
</comment>
<sequence length="172" mass="19644">MQKYPKQQILLHWLTLLLIIVTYGAMDLNFAPKSSPWHDTIKLIHFNAGVLVFLVMFVRVYLYKRNIAPSITPKPPEWQEKISSITHKIIYLCFLALPILGVVSLYIGGKEWSFLGFQMPIVAAPDKATYKTIKDLHETIADAGYFLIALHAGAAIYHHHVVKDDTLKRMMP</sequence>
<keyword evidence="7" id="KW-0479">Metal-binding</keyword>
<dbReference type="PANTHER" id="PTHR30529">
    <property type="entry name" value="CYTOCHROME B561"/>
    <property type="match status" value="1"/>
</dbReference>
<evidence type="ECO:0000256" key="6">
    <source>
        <dbReference type="ARBA" id="ARBA00022692"/>
    </source>
</evidence>
<evidence type="ECO:0000256" key="8">
    <source>
        <dbReference type="ARBA" id="ARBA00022982"/>
    </source>
</evidence>
<evidence type="ECO:0000256" key="4">
    <source>
        <dbReference type="ARBA" id="ARBA00022475"/>
    </source>
</evidence>
<dbReference type="EMBL" id="CAKLDM010000001">
    <property type="protein sequence ID" value="CAH0536799.1"/>
    <property type="molecule type" value="Genomic_DNA"/>
</dbReference>
<feature type="transmembrane region" description="Helical" evidence="13">
    <location>
        <begin position="143"/>
        <end position="162"/>
    </location>
</feature>
<evidence type="ECO:0000256" key="11">
    <source>
        <dbReference type="ARBA" id="ARBA00023136"/>
    </source>
</evidence>
<evidence type="ECO:0000256" key="13">
    <source>
        <dbReference type="SAM" id="Phobius"/>
    </source>
</evidence>
<dbReference type="InterPro" id="IPR011577">
    <property type="entry name" value="Cyt_b561_bac/Ni-Hgenase"/>
</dbReference>
<name>A0ABM9A034_9VIBR</name>
<dbReference type="RefSeq" id="WP_237360082.1">
    <property type="nucleotide sequence ID" value="NZ_CAKLDM010000001.1"/>
</dbReference>
<comment type="subcellular location">
    <subcellularLocation>
        <location evidence="2">Cell membrane</location>
        <topology evidence="2">Multi-pass membrane protein</topology>
    </subcellularLocation>
</comment>